<proteinExistence type="predicted"/>
<gene>
    <name evidence="1" type="ORF">CNX65_22635</name>
</gene>
<dbReference type="AlphaFoldDB" id="A0A290Z9Q5"/>
<protein>
    <submittedName>
        <fullName evidence="1">Signal peptidase I</fullName>
    </submittedName>
</protein>
<dbReference type="EMBL" id="CP023445">
    <property type="protein sequence ID" value="ATE55738.1"/>
    <property type="molecule type" value="Genomic_DNA"/>
</dbReference>
<dbReference type="Gene3D" id="2.60.120.10">
    <property type="entry name" value="Jelly Rolls"/>
    <property type="match status" value="1"/>
</dbReference>
<dbReference type="InterPro" id="IPR014710">
    <property type="entry name" value="RmlC-like_jellyroll"/>
</dbReference>
<dbReference type="KEGG" id="apre:CNX65_22635"/>
<keyword evidence="2" id="KW-1185">Reference proteome</keyword>
<reference evidence="1" key="1">
    <citation type="submission" date="2017-09" db="EMBL/GenBank/DDBJ databases">
        <title>Complete Genome Sequence of ansamitocin-producing Bacterium Actinosynnema pretiosum X47.</title>
        <authorList>
            <person name="Cao G."/>
            <person name="Zong G."/>
            <person name="Zhong C."/>
            <person name="Fu J."/>
        </authorList>
    </citation>
    <scope>NUCLEOTIDE SEQUENCE [LARGE SCALE GENOMIC DNA]</scope>
    <source>
        <strain evidence="1">X47</strain>
    </source>
</reference>
<organism evidence="1 2">
    <name type="scientific">Actinosynnema pretiosum</name>
    <dbReference type="NCBI Taxonomy" id="42197"/>
    <lineage>
        <taxon>Bacteria</taxon>
        <taxon>Bacillati</taxon>
        <taxon>Actinomycetota</taxon>
        <taxon>Actinomycetes</taxon>
        <taxon>Pseudonocardiales</taxon>
        <taxon>Pseudonocardiaceae</taxon>
        <taxon>Actinosynnema</taxon>
    </lineage>
</organism>
<evidence type="ECO:0000313" key="2">
    <source>
        <dbReference type="Proteomes" id="UP000218505"/>
    </source>
</evidence>
<name>A0A290Z9Q5_9PSEU</name>
<dbReference type="InterPro" id="IPR011051">
    <property type="entry name" value="RmlC_Cupin_sf"/>
</dbReference>
<accession>A0A290Z9Q5</accession>
<sequence>MGDAVSNWQAGNVTEDASDTRGWLVGHFIAPAQGVRSQKDVEVKWFHHPAGDKRAEWTSDDQRTTLVFLISGNFRVDLTEGGKTMTEQGDYIMWGPGIDHSWEALADSVVMTVRWPSQT</sequence>
<dbReference type="RefSeq" id="WP_096495569.1">
    <property type="nucleotide sequence ID" value="NZ_CP023445.1"/>
</dbReference>
<dbReference type="SUPFAM" id="SSF51182">
    <property type="entry name" value="RmlC-like cupins"/>
    <property type="match status" value="1"/>
</dbReference>
<dbReference type="Proteomes" id="UP000218505">
    <property type="component" value="Chromosome"/>
</dbReference>
<evidence type="ECO:0000313" key="1">
    <source>
        <dbReference type="EMBL" id="ATE55738.1"/>
    </source>
</evidence>